<proteinExistence type="predicted"/>
<dbReference type="EMBL" id="QKOE01000009">
    <property type="protein sequence ID" value="PZA16111.1"/>
    <property type="molecule type" value="Genomic_DNA"/>
</dbReference>
<comment type="caution">
    <text evidence="1">The sequence shown here is derived from an EMBL/GenBank/DDBJ whole genome shotgun (WGS) entry which is preliminary data.</text>
</comment>
<organism evidence="1 2">
    <name type="scientific">Parazoarcus communis SWub3 = DSM 12120</name>
    <dbReference type="NCBI Taxonomy" id="1121029"/>
    <lineage>
        <taxon>Bacteria</taxon>
        <taxon>Pseudomonadati</taxon>
        <taxon>Pseudomonadota</taxon>
        <taxon>Betaproteobacteria</taxon>
        <taxon>Rhodocyclales</taxon>
        <taxon>Zoogloeaceae</taxon>
        <taxon>Parazoarcus</taxon>
    </lineage>
</organism>
<evidence type="ECO:0000313" key="1">
    <source>
        <dbReference type="EMBL" id="PZA16111.1"/>
    </source>
</evidence>
<name>A0A323UV80_9RHOO</name>
<keyword evidence="2" id="KW-1185">Reference proteome</keyword>
<dbReference type="OrthoDB" id="9035189at2"/>
<dbReference type="Proteomes" id="UP000248259">
    <property type="component" value="Unassembled WGS sequence"/>
</dbReference>
<gene>
    <name evidence="1" type="ORF">DNK49_13965</name>
</gene>
<protein>
    <submittedName>
        <fullName evidence="1">Uncharacterized protein</fullName>
    </submittedName>
</protein>
<reference evidence="1 2" key="1">
    <citation type="submission" date="2018-06" db="EMBL/GenBank/DDBJ databases">
        <title>Azoarcus communis strain SWub3 genome.</title>
        <authorList>
            <person name="Zorraquino Salvo V."/>
            <person name="Toubiana D."/>
            <person name="Blumwald E."/>
        </authorList>
    </citation>
    <scope>NUCLEOTIDE SEQUENCE [LARGE SCALE GENOMIC DNA]</scope>
    <source>
        <strain evidence="1 2">SWub3</strain>
    </source>
</reference>
<dbReference type="RefSeq" id="WP_110525594.1">
    <property type="nucleotide sequence ID" value="NZ_QKOE01000009.1"/>
</dbReference>
<sequence length="253" mass="29049">MSNQTLHDLLSARVAEFSASDRPREIIDAAVEAMFKDIIKDAFRSYGDMGKAVGEAIKSAMPSNISDMFELTRYNAIVANALRQQWESSGVEGDMLRRANEAMAEALKNDVIPERVSLRELLNLFVEKNKDDAAQHQWNHPEIRFRESEYGGMQIFFDPEPEASHREGLYSRERSEWALKHRICVSWDLRNPELDENGHHIGTVYSAQIDKNPIGRDFNIRTRWERLIAALYFGAAKLVIDCDEDDFSYGIYD</sequence>
<accession>A0A323UV80</accession>
<evidence type="ECO:0000313" key="2">
    <source>
        <dbReference type="Proteomes" id="UP000248259"/>
    </source>
</evidence>
<dbReference type="AlphaFoldDB" id="A0A323UV80"/>